<dbReference type="RefSeq" id="XP_013780846.1">
    <property type="nucleotide sequence ID" value="XM_013925392.2"/>
</dbReference>
<evidence type="ECO:0000313" key="2">
    <source>
        <dbReference type="Proteomes" id="UP000694941"/>
    </source>
</evidence>
<organism evidence="2 3">
    <name type="scientific">Limulus polyphemus</name>
    <name type="common">Atlantic horseshoe crab</name>
    <dbReference type="NCBI Taxonomy" id="6850"/>
    <lineage>
        <taxon>Eukaryota</taxon>
        <taxon>Metazoa</taxon>
        <taxon>Ecdysozoa</taxon>
        <taxon>Arthropoda</taxon>
        <taxon>Chelicerata</taxon>
        <taxon>Merostomata</taxon>
        <taxon>Xiphosura</taxon>
        <taxon>Limulidae</taxon>
        <taxon>Limulus</taxon>
    </lineage>
</organism>
<reference evidence="3" key="1">
    <citation type="submission" date="2025-08" db="UniProtKB">
        <authorList>
            <consortium name="RefSeq"/>
        </authorList>
    </citation>
    <scope>IDENTIFICATION</scope>
    <source>
        <tissue evidence="3">Muscle</tissue>
    </source>
</reference>
<sequence>MAEETGKFKCSAEQTPVSTFKSSSTSGPFRATRLWYQIINHLRQHADVGKKRYLLKHYDNVFTGSNAVDIVFKFLQHNESVFLNQDLNRQNAVKVCQALMDHRIFEPLLGKEHFEDCSNRFYRFLAMELWHFSPLHSGEDEKGRLYLPTRVTERTGEMSGVYNPSYHSASPASKITSPKHHRASFKKRAASLDLESVIDCSKCTTLESTSRSPLSPLDRNFTCKTSQSSSCSRTLRRRHSFTLALQSGFQDNSNNKPRNLSQLQPCLKRKNSFLTRSSLRVSLARLRPRIPSREHSSVVQSMVQLTGQKLGDFDENQKVPEHVRERALSHLLTLVDIPVLEPILMTPYDLPKVSPSKETFIIQNESTHPSFAKSVVRQDLWRIPWVELATACMNGPPEGIDKLWSAQACKQHCYQAVVEYCQRFPSSIFPQSYLQIYLAVIKLLRENKPAQAQEVLQLLLVFLPWQRRQQLHRLLQFLDLVSNDAFVVVDKQLSNHEAILQDFSDIVLSHPLISLDHCCNFLDFLISRTSSLLSLPEWLTAHSTMEGPVFCQQVIGEQHTTITAQALHQLLSSVLNSNISEKRKKSWLKKFEKAHPDQYYLLFPHH</sequence>
<dbReference type="GeneID" id="106465187"/>
<protein>
    <submittedName>
        <fullName evidence="3">Uncharacterized protein LOC106465187</fullName>
    </submittedName>
</protein>
<dbReference type="SMART" id="SM00049">
    <property type="entry name" value="DEP"/>
    <property type="match status" value="1"/>
</dbReference>
<gene>
    <name evidence="3" type="primary">LOC106465187</name>
</gene>
<dbReference type="PROSITE" id="PS50186">
    <property type="entry name" value="DEP"/>
    <property type="match status" value="1"/>
</dbReference>
<dbReference type="Pfam" id="PF00610">
    <property type="entry name" value="DEP"/>
    <property type="match status" value="1"/>
</dbReference>
<accession>A0ABM1BFB8</accession>
<keyword evidence="2" id="KW-1185">Reference proteome</keyword>
<name>A0ABM1BFB8_LIMPO</name>
<proteinExistence type="predicted"/>
<dbReference type="InterPro" id="IPR036388">
    <property type="entry name" value="WH-like_DNA-bd_sf"/>
</dbReference>
<dbReference type="PANTHER" id="PTHR16206">
    <property type="entry name" value="DEP DOMAIN-CONTAINING"/>
    <property type="match status" value="1"/>
</dbReference>
<dbReference type="Gene3D" id="1.10.10.10">
    <property type="entry name" value="Winged helix-like DNA-binding domain superfamily/Winged helix DNA-binding domain"/>
    <property type="match status" value="1"/>
</dbReference>
<evidence type="ECO:0000313" key="3">
    <source>
        <dbReference type="RefSeq" id="XP_013780846.1"/>
    </source>
</evidence>
<dbReference type="InterPro" id="IPR000591">
    <property type="entry name" value="DEP_dom"/>
</dbReference>
<dbReference type="Proteomes" id="UP000694941">
    <property type="component" value="Unplaced"/>
</dbReference>
<evidence type="ECO:0000259" key="1">
    <source>
        <dbReference type="PROSITE" id="PS50186"/>
    </source>
</evidence>
<dbReference type="InterPro" id="IPR036390">
    <property type="entry name" value="WH_DNA-bd_sf"/>
</dbReference>
<dbReference type="SUPFAM" id="SSF46785">
    <property type="entry name" value="Winged helix' DNA-binding domain"/>
    <property type="match status" value="1"/>
</dbReference>
<dbReference type="PANTHER" id="PTHR16206:SF19">
    <property type="entry name" value="DEP DOMAIN-CONTAINING PROTEIN"/>
    <property type="match status" value="1"/>
</dbReference>
<feature type="domain" description="DEP" evidence="1">
    <location>
        <begin position="42"/>
        <end position="126"/>
    </location>
</feature>